<dbReference type="AlphaFoldDB" id="A0A429X2A4"/>
<keyword evidence="1" id="KW-0732">Signal</keyword>
<name>A0A429X2A4_SIMTE</name>
<accession>A0A429X2A4</accession>
<dbReference type="RefSeq" id="WP_120118279.1">
    <property type="nucleotide sequence ID" value="NZ_QYTW02000030.1"/>
</dbReference>
<dbReference type="Proteomes" id="UP000287296">
    <property type="component" value="Unassembled WGS sequence"/>
</dbReference>
<reference evidence="2 3" key="1">
    <citation type="submission" date="2018-12" db="EMBL/GenBank/DDBJ databases">
        <authorList>
            <person name="Sun L."/>
            <person name="Chen Z."/>
        </authorList>
    </citation>
    <scope>NUCLEOTIDE SEQUENCE [LARGE SCALE GENOMIC DNA]</scope>
    <source>
        <strain evidence="2 3">LMG 29736</strain>
    </source>
</reference>
<evidence type="ECO:0000313" key="3">
    <source>
        <dbReference type="Proteomes" id="UP000287296"/>
    </source>
</evidence>
<gene>
    <name evidence="2" type="ORF">D5F11_021450</name>
</gene>
<evidence type="ECO:0000256" key="1">
    <source>
        <dbReference type="SAM" id="SignalP"/>
    </source>
</evidence>
<feature type="signal peptide" evidence="1">
    <location>
        <begin position="1"/>
        <end position="20"/>
    </location>
</feature>
<evidence type="ECO:0000313" key="2">
    <source>
        <dbReference type="EMBL" id="RST57629.1"/>
    </source>
</evidence>
<organism evidence="2 3">
    <name type="scientific">Siminovitchia terrae</name>
    <name type="common">Bacillus terrae</name>
    <dbReference type="NCBI Taxonomy" id="1914933"/>
    <lineage>
        <taxon>Bacteria</taxon>
        <taxon>Bacillati</taxon>
        <taxon>Bacillota</taxon>
        <taxon>Bacilli</taxon>
        <taxon>Bacillales</taxon>
        <taxon>Bacillaceae</taxon>
        <taxon>Siminovitchia</taxon>
    </lineage>
</organism>
<dbReference type="EMBL" id="QYTW02000030">
    <property type="protein sequence ID" value="RST57629.1"/>
    <property type="molecule type" value="Genomic_DNA"/>
</dbReference>
<comment type="caution">
    <text evidence="2">The sequence shown here is derived from an EMBL/GenBank/DDBJ whole genome shotgun (WGS) entry which is preliminary data.</text>
</comment>
<protein>
    <submittedName>
        <fullName evidence="2">Uncharacterized protein</fullName>
    </submittedName>
</protein>
<dbReference type="PROSITE" id="PS51257">
    <property type="entry name" value="PROKAR_LIPOPROTEIN"/>
    <property type="match status" value="1"/>
</dbReference>
<sequence>MKKITLALAFSLLLIGCASASESAKTPITDASSEEKNEGMSEDSILLYMELITGKYLTVDMYEKDSTRQLEVITKALLDVDSAVSEIEEEYPDDQAAKELLKLADAVEVALNKLLIGEHATKGSYSEKTGEIIGDISRTYLDGELPPSVRIHTGVENANN</sequence>
<proteinExistence type="predicted"/>
<feature type="chain" id="PRO_5038488011" evidence="1">
    <location>
        <begin position="21"/>
        <end position="160"/>
    </location>
</feature>
<dbReference type="OrthoDB" id="2990250at2"/>